<keyword evidence="1" id="KW-0472">Membrane</keyword>
<evidence type="ECO:0000256" key="1">
    <source>
        <dbReference type="SAM" id="Phobius"/>
    </source>
</evidence>
<evidence type="ECO:0000313" key="2">
    <source>
        <dbReference type="EMBL" id="JAH42452.1"/>
    </source>
</evidence>
<accession>A0A0E9SMJ3</accession>
<name>A0A0E9SMJ3_ANGAN</name>
<reference evidence="2" key="1">
    <citation type="submission" date="2014-11" db="EMBL/GenBank/DDBJ databases">
        <authorList>
            <person name="Amaro Gonzalez C."/>
        </authorList>
    </citation>
    <scope>NUCLEOTIDE SEQUENCE</scope>
</reference>
<dbReference type="AlphaFoldDB" id="A0A0E9SMJ3"/>
<sequence length="33" mass="4038">MKEFICVKFYIFLQFNISVIIVMAFYTLIYIIL</sequence>
<dbReference type="EMBL" id="GBXM01066125">
    <property type="protein sequence ID" value="JAH42452.1"/>
    <property type="molecule type" value="Transcribed_RNA"/>
</dbReference>
<keyword evidence="1" id="KW-0812">Transmembrane</keyword>
<organism evidence="2">
    <name type="scientific">Anguilla anguilla</name>
    <name type="common">European freshwater eel</name>
    <name type="synonym">Muraena anguilla</name>
    <dbReference type="NCBI Taxonomy" id="7936"/>
    <lineage>
        <taxon>Eukaryota</taxon>
        <taxon>Metazoa</taxon>
        <taxon>Chordata</taxon>
        <taxon>Craniata</taxon>
        <taxon>Vertebrata</taxon>
        <taxon>Euteleostomi</taxon>
        <taxon>Actinopterygii</taxon>
        <taxon>Neopterygii</taxon>
        <taxon>Teleostei</taxon>
        <taxon>Anguilliformes</taxon>
        <taxon>Anguillidae</taxon>
        <taxon>Anguilla</taxon>
    </lineage>
</organism>
<proteinExistence type="predicted"/>
<protein>
    <submittedName>
        <fullName evidence="2">Uncharacterized protein</fullName>
    </submittedName>
</protein>
<reference evidence="2" key="2">
    <citation type="journal article" date="2015" name="Fish Shellfish Immunol.">
        <title>Early steps in the European eel (Anguilla anguilla)-Vibrio vulnificus interaction in the gills: Role of the RtxA13 toxin.</title>
        <authorList>
            <person name="Callol A."/>
            <person name="Pajuelo D."/>
            <person name="Ebbesson L."/>
            <person name="Teles M."/>
            <person name="MacKenzie S."/>
            <person name="Amaro C."/>
        </authorList>
    </citation>
    <scope>NUCLEOTIDE SEQUENCE</scope>
</reference>
<feature type="transmembrane region" description="Helical" evidence="1">
    <location>
        <begin position="12"/>
        <end position="32"/>
    </location>
</feature>
<keyword evidence="1" id="KW-1133">Transmembrane helix</keyword>